<dbReference type="GeneID" id="98667111"/>
<dbReference type="GO" id="GO:0016887">
    <property type="term" value="F:ATP hydrolysis activity"/>
    <property type="evidence" value="ECO:0007669"/>
    <property type="project" value="InterPro"/>
</dbReference>
<keyword evidence="5" id="KW-1185">Reference proteome</keyword>
<dbReference type="Pfam" id="PF20454">
    <property type="entry name" value="GpA_nuclease"/>
    <property type="match status" value="1"/>
</dbReference>
<dbReference type="GO" id="GO:0004519">
    <property type="term" value="F:endonuclease activity"/>
    <property type="evidence" value="ECO:0007669"/>
    <property type="project" value="InterPro"/>
</dbReference>
<gene>
    <name evidence="4" type="ORF">SAMN04488138_13415</name>
</gene>
<reference evidence="4 5" key="1">
    <citation type="submission" date="2016-10" db="EMBL/GenBank/DDBJ databases">
        <authorList>
            <person name="de Groot N.N."/>
        </authorList>
    </citation>
    <scope>NUCLEOTIDE SEQUENCE [LARGE SCALE GENOMIC DNA]</scope>
    <source>
        <strain evidence="4 5">CGMCC 1.8891</strain>
    </source>
</reference>
<accession>A0A1I3WYM8</accession>
<evidence type="ECO:0000256" key="1">
    <source>
        <dbReference type="SAM" id="MobiDB-lite"/>
    </source>
</evidence>
<dbReference type="Proteomes" id="UP000183299">
    <property type="component" value="Unassembled WGS sequence"/>
</dbReference>
<evidence type="ECO:0000313" key="5">
    <source>
        <dbReference type="Proteomes" id="UP000183299"/>
    </source>
</evidence>
<evidence type="ECO:0000259" key="2">
    <source>
        <dbReference type="Pfam" id="PF05876"/>
    </source>
</evidence>
<dbReference type="EMBL" id="FORY01000034">
    <property type="protein sequence ID" value="SFK12552.1"/>
    <property type="molecule type" value="Genomic_DNA"/>
</dbReference>
<feature type="domain" description="Terminase large subunit GpA endonuclease" evidence="3">
    <location>
        <begin position="312"/>
        <end position="614"/>
    </location>
</feature>
<dbReference type="STRING" id="576117.SAMN04488138_13415"/>
<dbReference type="InterPro" id="IPR008866">
    <property type="entry name" value="Phage_lambda_GpA-like"/>
</dbReference>
<dbReference type="InterPro" id="IPR027417">
    <property type="entry name" value="P-loop_NTPase"/>
</dbReference>
<sequence length="666" mass="75039">MISVSPKFEGSDDILKAWLSGIAPDPAFTVTQWADEKRYLSSKGAAEPGKYTSARTPFMQGIMDALSPSHWAQKIVFAKSAQVGATEAGINWIGHVMEVAPGPFLAVQANETTAKRFSRQRIDPMIDATPTIRDIVAPAKQRDSGNTQLEKSFPGGHLIIAGGNSAAGLRSMPMRYVHLDEVDAYKDDLDEEGDPVTLAEARTNTFGRRKKIFVSSTPTVKGASRVEAEFELTDQRRYFVPCPHCLGLQWLKFERLRWDRGEPKSVRYVCEHCEQPIAERHKTWMMDPENGAEWQPTADPEMVQKAREACVIGFHISGLYSPIGWLSWEEIARKFEAAKGKEAQMKAFKNTVLGETWEEKGEAPDWQKLYERREDYKMGTVPKGGLVLTMGVDVQRTGRIEASVWAWGRNSESWLVDHIVLDGDVTKTDVWDDLTDLCDATWMHESGRPMQVARVGIDTGDGMTVDAVYAWVRKMGRGQVHAVKGMGGFDRHYPVDGPSYVDVNEGGKKIKRGVALWKVSVSVYKLETYRWFRLKKPTDEDLAAGGEFPAGYIHTGQGTPPEWFKQATAEQLVSRKNKRTGFSRSEWVKTRDRNEALDCRVYARAVADLMGVDRWDDTRWDDLEAQLNVAEPDKEEQPAGRPQRRRRGKTKQSGQSWLGTQNGKWF</sequence>
<feature type="region of interest" description="Disordered" evidence="1">
    <location>
        <begin position="627"/>
        <end position="666"/>
    </location>
</feature>
<organism evidence="4 5">
    <name type="scientific">Celeribacter halophilus</name>
    <dbReference type="NCBI Taxonomy" id="576117"/>
    <lineage>
        <taxon>Bacteria</taxon>
        <taxon>Pseudomonadati</taxon>
        <taxon>Pseudomonadota</taxon>
        <taxon>Alphaproteobacteria</taxon>
        <taxon>Rhodobacterales</taxon>
        <taxon>Roseobacteraceae</taxon>
        <taxon>Celeribacter</taxon>
    </lineage>
</organism>
<feature type="compositionally biased region" description="Polar residues" evidence="1">
    <location>
        <begin position="651"/>
        <end position="666"/>
    </location>
</feature>
<dbReference type="Gene3D" id="3.40.50.300">
    <property type="entry name" value="P-loop containing nucleotide triphosphate hydrolases"/>
    <property type="match status" value="1"/>
</dbReference>
<dbReference type="HAMAP" id="MF_04144">
    <property type="entry name" value="TERL_LAMBDA"/>
    <property type="match status" value="1"/>
</dbReference>
<protein>
    <submittedName>
        <fullName evidence="4">Phage terminase, large subunit GpA</fullName>
    </submittedName>
</protein>
<evidence type="ECO:0000313" key="4">
    <source>
        <dbReference type="EMBL" id="SFK12552.1"/>
    </source>
</evidence>
<dbReference type="PANTHER" id="PTHR34413:SF2">
    <property type="entry name" value="PROPHAGE TAIL FIBER ASSEMBLY PROTEIN HOMOLOG TFAE-RELATED"/>
    <property type="match status" value="1"/>
</dbReference>
<name>A0A1I3WYM8_9RHOB</name>
<dbReference type="GO" id="GO:0005524">
    <property type="term" value="F:ATP binding"/>
    <property type="evidence" value="ECO:0007669"/>
    <property type="project" value="InterPro"/>
</dbReference>
<dbReference type="RefSeq" id="WP_231730458.1">
    <property type="nucleotide sequence ID" value="NZ_FORY01000034.1"/>
</dbReference>
<dbReference type="InterPro" id="IPR046454">
    <property type="entry name" value="GpA_endonuclease"/>
</dbReference>
<dbReference type="InterPro" id="IPR046453">
    <property type="entry name" value="GpA_ATPase"/>
</dbReference>
<dbReference type="Pfam" id="PF05876">
    <property type="entry name" value="GpA_ATPase"/>
    <property type="match status" value="1"/>
</dbReference>
<dbReference type="PANTHER" id="PTHR34413">
    <property type="entry name" value="PROPHAGE TAIL FIBER ASSEMBLY PROTEIN HOMOLOG TFAE-RELATED-RELATED"/>
    <property type="match status" value="1"/>
</dbReference>
<feature type="domain" description="Phage terminase large subunit GpA ATPase" evidence="2">
    <location>
        <begin position="45"/>
        <end position="290"/>
    </location>
</feature>
<dbReference type="AlphaFoldDB" id="A0A1I3WYM8"/>
<proteinExistence type="inferred from homology"/>
<evidence type="ECO:0000259" key="3">
    <source>
        <dbReference type="Pfam" id="PF20454"/>
    </source>
</evidence>
<dbReference type="InterPro" id="IPR051220">
    <property type="entry name" value="TFA_Chaperone"/>
</dbReference>